<feature type="transmembrane region" description="Helical" evidence="1">
    <location>
        <begin position="127"/>
        <end position="143"/>
    </location>
</feature>
<gene>
    <name evidence="3" type="ORF">LX70_03040</name>
</gene>
<dbReference type="AlphaFoldDB" id="A0A2S8S4I2"/>
<dbReference type="EMBL" id="PVEP01000007">
    <property type="protein sequence ID" value="PQV55719.1"/>
    <property type="molecule type" value="Genomic_DNA"/>
</dbReference>
<dbReference type="RefSeq" id="WP_105515628.1">
    <property type="nucleotide sequence ID" value="NZ_PVEP01000007.1"/>
</dbReference>
<dbReference type="InterPro" id="IPR000620">
    <property type="entry name" value="EamA_dom"/>
</dbReference>
<keyword evidence="1" id="KW-0812">Transmembrane</keyword>
<keyword evidence="1" id="KW-0472">Membrane</keyword>
<dbReference type="Pfam" id="PF00892">
    <property type="entry name" value="EamA"/>
    <property type="match status" value="2"/>
</dbReference>
<feature type="domain" description="EamA" evidence="2">
    <location>
        <begin position="157"/>
        <end position="280"/>
    </location>
</feature>
<evidence type="ECO:0000256" key="1">
    <source>
        <dbReference type="SAM" id="Phobius"/>
    </source>
</evidence>
<protein>
    <submittedName>
        <fullName evidence="3">Drug/metabolite transporter (DMT)-like permease</fullName>
    </submittedName>
</protein>
<feature type="transmembrane region" description="Helical" evidence="1">
    <location>
        <begin position="33"/>
        <end position="54"/>
    </location>
</feature>
<sequence length="301" mass="32627">MTEQNNRLGAWLMIGTCFVFALQDGISRHLAETYNVFMVVMIRYWFFASFAIALAARKPGGLRTAMRPRFPLIQIARGVLLAAEVCVMVTAFTLLGLVESHAVFTCYPLLVAALSGPILGEKVGWRRWLAIGVGFAGVLVILQPGVAVFAPAAVVPLVAATMFALYGLLTRYVARGDAASVSFFWTGITGAVVMTAIGVFHWEAMSLPDWGWMAVLCCTAVLGHWLMIRSLEVAEASAVQPFAYFQLVFAAAIGLTVFGEVLKPNVAIGALIVVSAGLFTLWRQRMKARARRAANAPSTHR</sequence>
<organism evidence="3 4">
    <name type="scientific">Albidovulum denitrificans</name>
    <dbReference type="NCBI Taxonomy" id="404881"/>
    <lineage>
        <taxon>Bacteria</taxon>
        <taxon>Pseudomonadati</taxon>
        <taxon>Pseudomonadota</taxon>
        <taxon>Alphaproteobacteria</taxon>
        <taxon>Rhodobacterales</taxon>
        <taxon>Paracoccaceae</taxon>
        <taxon>Albidovulum</taxon>
    </lineage>
</organism>
<dbReference type="InterPro" id="IPR037185">
    <property type="entry name" value="EmrE-like"/>
</dbReference>
<evidence type="ECO:0000313" key="4">
    <source>
        <dbReference type="Proteomes" id="UP000238338"/>
    </source>
</evidence>
<dbReference type="GO" id="GO:0016020">
    <property type="term" value="C:membrane"/>
    <property type="evidence" value="ECO:0007669"/>
    <property type="project" value="InterPro"/>
</dbReference>
<dbReference type="OrthoDB" id="9807937at2"/>
<feature type="transmembrane region" description="Helical" evidence="1">
    <location>
        <begin position="75"/>
        <end position="95"/>
    </location>
</feature>
<feature type="transmembrane region" description="Helical" evidence="1">
    <location>
        <begin position="239"/>
        <end position="259"/>
    </location>
</feature>
<feature type="transmembrane region" description="Helical" evidence="1">
    <location>
        <begin position="149"/>
        <end position="169"/>
    </location>
</feature>
<reference evidence="3 4" key="1">
    <citation type="submission" date="2018-02" db="EMBL/GenBank/DDBJ databases">
        <title>Genomic Encyclopedia of Archaeal and Bacterial Type Strains, Phase II (KMG-II): from individual species to whole genera.</title>
        <authorList>
            <person name="Goeker M."/>
        </authorList>
    </citation>
    <scope>NUCLEOTIDE SEQUENCE [LARGE SCALE GENOMIC DNA]</scope>
    <source>
        <strain evidence="3 4">DSM 18921</strain>
    </source>
</reference>
<keyword evidence="4" id="KW-1185">Reference proteome</keyword>
<feature type="transmembrane region" description="Helical" evidence="1">
    <location>
        <begin position="181"/>
        <end position="204"/>
    </location>
</feature>
<name>A0A2S8S4I2_9RHOB</name>
<evidence type="ECO:0000313" key="3">
    <source>
        <dbReference type="EMBL" id="PQV55719.1"/>
    </source>
</evidence>
<proteinExistence type="predicted"/>
<dbReference type="PANTHER" id="PTHR22911">
    <property type="entry name" value="ACYL-MALONYL CONDENSING ENZYME-RELATED"/>
    <property type="match status" value="1"/>
</dbReference>
<comment type="caution">
    <text evidence="3">The sequence shown here is derived from an EMBL/GenBank/DDBJ whole genome shotgun (WGS) entry which is preliminary data.</text>
</comment>
<keyword evidence="1" id="KW-1133">Transmembrane helix</keyword>
<dbReference type="SUPFAM" id="SSF103481">
    <property type="entry name" value="Multidrug resistance efflux transporter EmrE"/>
    <property type="match status" value="2"/>
</dbReference>
<feature type="transmembrane region" description="Helical" evidence="1">
    <location>
        <begin position="210"/>
        <end position="227"/>
    </location>
</feature>
<dbReference type="Proteomes" id="UP000238338">
    <property type="component" value="Unassembled WGS sequence"/>
</dbReference>
<feature type="transmembrane region" description="Helical" evidence="1">
    <location>
        <begin position="101"/>
        <end position="120"/>
    </location>
</feature>
<feature type="transmembrane region" description="Helical" evidence="1">
    <location>
        <begin position="265"/>
        <end position="282"/>
    </location>
</feature>
<dbReference type="PANTHER" id="PTHR22911:SF103">
    <property type="entry name" value="BLR2811 PROTEIN"/>
    <property type="match status" value="1"/>
</dbReference>
<accession>A0A2S8S4I2</accession>
<evidence type="ECO:0000259" key="2">
    <source>
        <dbReference type="Pfam" id="PF00892"/>
    </source>
</evidence>
<feature type="domain" description="EamA" evidence="2">
    <location>
        <begin position="8"/>
        <end position="142"/>
    </location>
</feature>